<dbReference type="AlphaFoldDB" id="A0A7H0HJ66"/>
<dbReference type="EMBL" id="CP060790">
    <property type="protein sequence ID" value="QNP60582.1"/>
    <property type="molecule type" value="Genomic_DNA"/>
</dbReference>
<accession>A0A7H0HJ66</accession>
<proteinExistence type="inferred from homology"/>
<dbReference type="KEGG" id="amon:H9L24_07110"/>
<dbReference type="InterPro" id="IPR047347">
    <property type="entry name" value="YvaQ-like_sensor"/>
</dbReference>
<dbReference type="InterPro" id="IPR024478">
    <property type="entry name" value="HlyB_4HB_MCP"/>
</dbReference>
<dbReference type="RefSeq" id="WP_187737563.1">
    <property type="nucleotide sequence ID" value="NZ_CP060790.1"/>
</dbReference>
<dbReference type="InterPro" id="IPR051310">
    <property type="entry name" value="MCP_chemotaxis"/>
</dbReference>
<dbReference type="PROSITE" id="PS50885">
    <property type="entry name" value="HAMP"/>
    <property type="match status" value="1"/>
</dbReference>
<feature type="domain" description="Methyl-accepting transducer" evidence="8">
    <location>
        <begin position="267"/>
        <end position="496"/>
    </location>
</feature>
<sequence>MGHLKISTRLALGFGALVLLIIALGALVQWRSASEQQRLTEITQRRMPILKALNDIIDQVNSQARMARNMLIFTDAAAVQREAQGIVAARSIIDERTKTVEGLLISAKGKAIHARSVQARQEFRALNDQFIEQLRQGQKEAATALLLEKLRPVQLAYMEAINEQLDLQNQFADTARQAAEQEARAMQRDVLLAVGVAVVIAVLLSVSIIRSITRPLAQAVGAADRVANGDLAGTITVHSRDETGQLLGSLQRMQQSLVTTVSAVRRNAEGVAAASAQIASGNNDLSGRTEEQASALEETAASMEELNSTVRQNADNARTANQLALNASAVAVRGGEVVEQVVTTMQGISESSRKIADIIGVIDGIAFQTNILALNAAVEAARAGEQGRGFAVVASEVRALASRSAQAAHEIKDLIGDSVQRVEQGAALVGQAGSTMEEVVGAIRRVTDLMGEISAASSEQSQGVSQVGEAVAQMDQTTQQNAALVEEMAAAASSLSSQARELVGTVAVFRLSHESEAALLQVRERERRQSAGPARAPAVATVPQRIQQALAPALRARAVPVAPVALAGAAGQEGWESF</sequence>
<feature type="transmembrane region" description="Helical" evidence="7">
    <location>
        <begin position="6"/>
        <end position="28"/>
    </location>
</feature>
<evidence type="ECO:0000256" key="6">
    <source>
        <dbReference type="SAM" id="MobiDB-lite"/>
    </source>
</evidence>
<evidence type="ECO:0000256" key="3">
    <source>
        <dbReference type="ARBA" id="ARBA00029447"/>
    </source>
</evidence>
<dbReference type="PRINTS" id="PR00260">
    <property type="entry name" value="CHEMTRNSDUCR"/>
</dbReference>
<organism evidence="10 11">
    <name type="scientific">Paenacidovorax monticola</name>
    <dbReference type="NCBI Taxonomy" id="1926868"/>
    <lineage>
        <taxon>Bacteria</taxon>
        <taxon>Pseudomonadati</taxon>
        <taxon>Pseudomonadota</taxon>
        <taxon>Betaproteobacteria</taxon>
        <taxon>Burkholderiales</taxon>
        <taxon>Comamonadaceae</taxon>
        <taxon>Paenacidovorax</taxon>
    </lineage>
</organism>
<evidence type="ECO:0000256" key="4">
    <source>
        <dbReference type="PROSITE-ProRule" id="PRU00284"/>
    </source>
</evidence>
<dbReference type="InterPro" id="IPR004090">
    <property type="entry name" value="Chemotax_Me-accpt_rcpt"/>
</dbReference>
<evidence type="ECO:0000256" key="5">
    <source>
        <dbReference type="SAM" id="Coils"/>
    </source>
</evidence>
<feature type="coiled-coil region" evidence="5">
    <location>
        <begin position="162"/>
        <end position="189"/>
    </location>
</feature>
<dbReference type="SUPFAM" id="SSF58104">
    <property type="entry name" value="Methyl-accepting chemotaxis protein (MCP) signaling domain"/>
    <property type="match status" value="1"/>
</dbReference>
<dbReference type="GO" id="GO:0005886">
    <property type="term" value="C:plasma membrane"/>
    <property type="evidence" value="ECO:0007669"/>
    <property type="project" value="TreeGrafter"/>
</dbReference>
<keyword evidence="7" id="KW-0472">Membrane</keyword>
<evidence type="ECO:0000256" key="7">
    <source>
        <dbReference type="SAM" id="Phobius"/>
    </source>
</evidence>
<feature type="domain" description="HAMP" evidence="9">
    <location>
        <begin position="210"/>
        <end position="262"/>
    </location>
</feature>
<keyword evidence="5" id="KW-0175">Coiled coil</keyword>
<evidence type="ECO:0000313" key="10">
    <source>
        <dbReference type="EMBL" id="QNP60582.1"/>
    </source>
</evidence>
<comment type="similarity">
    <text evidence="3">Belongs to the methyl-accepting chemotaxis (MCP) protein family.</text>
</comment>
<dbReference type="GO" id="GO:0004888">
    <property type="term" value="F:transmembrane signaling receptor activity"/>
    <property type="evidence" value="ECO:0007669"/>
    <property type="project" value="InterPro"/>
</dbReference>
<dbReference type="SMART" id="SM00283">
    <property type="entry name" value="MA"/>
    <property type="match status" value="1"/>
</dbReference>
<comment type="subcellular location">
    <subcellularLocation>
        <location evidence="1">Membrane</location>
    </subcellularLocation>
</comment>
<dbReference type="GO" id="GO:0006935">
    <property type="term" value="P:chemotaxis"/>
    <property type="evidence" value="ECO:0007669"/>
    <property type="project" value="InterPro"/>
</dbReference>
<dbReference type="FunFam" id="1.10.287.950:FF:000001">
    <property type="entry name" value="Methyl-accepting chemotaxis sensory transducer"/>
    <property type="match status" value="1"/>
</dbReference>
<keyword evidence="2" id="KW-0488">Methylation</keyword>
<dbReference type="SMART" id="SM00304">
    <property type="entry name" value="HAMP"/>
    <property type="match status" value="1"/>
</dbReference>
<dbReference type="GO" id="GO:0007165">
    <property type="term" value="P:signal transduction"/>
    <property type="evidence" value="ECO:0007669"/>
    <property type="project" value="UniProtKB-KW"/>
</dbReference>
<keyword evidence="7" id="KW-1133">Transmembrane helix</keyword>
<protein>
    <submittedName>
        <fullName evidence="10">MCP four helix bundle domain-containing protein</fullName>
    </submittedName>
</protein>
<keyword evidence="7" id="KW-0812">Transmembrane</keyword>
<dbReference type="Pfam" id="PF00672">
    <property type="entry name" value="HAMP"/>
    <property type="match status" value="1"/>
</dbReference>
<evidence type="ECO:0000259" key="9">
    <source>
        <dbReference type="PROSITE" id="PS50885"/>
    </source>
</evidence>
<dbReference type="Proteomes" id="UP000516057">
    <property type="component" value="Chromosome"/>
</dbReference>
<evidence type="ECO:0000256" key="2">
    <source>
        <dbReference type="ARBA" id="ARBA00022481"/>
    </source>
</evidence>
<keyword evidence="11" id="KW-1185">Reference proteome</keyword>
<dbReference type="Gene3D" id="1.10.287.950">
    <property type="entry name" value="Methyl-accepting chemotaxis protein"/>
    <property type="match status" value="1"/>
</dbReference>
<reference evidence="10 11" key="1">
    <citation type="submission" date="2020-08" db="EMBL/GenBank/DDBJ databases">
        <title>Genome sequence of Acidovorax monticola KACC 19171T.</title>
        <authorList>
            <person name="Hyun D.-W."/>
            <person name="Bae J.-W."/>
        </authorList>
    </citation>
    <scope>NUCLEOTIDE SEQUENCE [LARGE SCALE GENOMIC DNA]</scope>
    <source>
        <strain evidence="10 11">KACC 19171</strain>
    </source>
</reference>
<evidence type="ECO:0000259" key="8">
    <source>
        <dbReference type="PROSITE" id="PS50111"/>
    </source>
</evidence>
<evidence type="ECO:0000256" key="1">
    <source>
        <dbReference type="ARBA" id="ARBA00004370"/>
    </source>
</evidence>
<gene>
    <name evidence="10" type="ORF">H9L24_07110</name>
</gene>
<feature type="region of interest" description="Disordered" evidence="6">
    <location>
        <begin position="282"/>
        <end position="302"/>
    </location>
</feature>
<dbReference type="PROSITE" id="PS50111">
    <property type="entry name" value="CHEMOTAXIS_TRANSDUC_2"/>
    <property type="match status" value="1"/>
</dbReference>
<dbReference type="PANTHER" id="PTHR43531">
    <property type="entry name" value="PROTEIN ICFG"/>
    <property type="match status" value="1"/>
</dbReference>
<dbReference type="InterPro" id="IPR003660">
    <property type="entry name" value="HAMP_dom"/>
</dbReference>
<name>A0A7H0HJ66_9BURK</name>
<dbReference type="PANTHER" id="PTHR43531:SF14">
    <property type="entry name" value="METHYL-ACCEPTING CHEMOTAXIS PROTEIN I-RELATED"/>
    <property type="match status" value="1"/>
</dbReference>
<dbReference type="CDD" id="cd11386">
    <property type="entry name" value="MCP_signal"/>
    <property type="match status" value="1"/>
</dbReference>
<dbReference type="CDD" id="cd19411">
    <property type="entry name" value="MCP2201-like_sensor"/>
    <property type="match status" value="1"/>
</dbReference>
<feature type="transmembrane region" description="Helical" evidence="7">
    <location>
        <begin position="190"/>
        <end position="209"/>
    </location>
</feature>
<dbReference type="InterPro" id="IPR004089">
    <property type="entry name" value="MCPsignal_dom"/>
</dbReference>
<keyword evidence="4" id="KW-0807">Transducer</keyword>
<evidence type="ECO:0000313" key="11">
    <source>
        <dbReference type="Proteomes" id="UP000516057"/>
    </source>
</evidence>
<dbReference type="Pfam" id="PF00015">
    <property type="entry name" value="MCPsignal"/>
    <property type="match status" value="1"/>
</dbReference>
<dbReference type="Pfam" id="PF12729">
    <property type="entry name" value="4HB_MCP_1"/>
    <property type="match status" value="1"/>
</dbReference>
<dbReference type="CDD" id="cd06225">
    <property type="entry name" value="HAMP"/>
    <property type="match status" value="1"/>
</dbReference>